<organism evidence="3 4">
    <name type="scientific">Myotis myotis</name>
    <name type="common">Greater mouse-eared bat</name>
    <name type="synonym">Vespertilio myotis</name>
    <dbReference type="NCBI Taxonomy" id="51298"/>
    <lineage>
        <taxon>Eukaryota</taxon>
        <taxon>Metazoa</taxon>
        <taxon>Chordata</taxon>
        <taxon>Craniata</taxon>
        <taxon>Vertebrata</taxon>
        <taxon>Euteleostomi</taxon>
        <taxon>Mammalia</taxon>
        <taxon>Eutheria</taxon>
        <taxon>Laurasiatheria</taxon>
        <taxon>Chiroptera</taxon>
        <taxon>Yangochiroptera</taxon>
        <taxon>Vespertilionidae</taxon>
        <taxon>Myotis</taxon>
    </lineage>
</organism>
<dbReference type="GO" id="GO:0006955">
    <property type="term" value="P:immune response"/>
    <property type="evidence" value="ECO:0007669"/>
    <property type="project" value="TreeGrafter"/>
</dbReference>
<feature type="domain" description="TLDc" evidence="2">
    <location>
        <begin position="1"/>
        <end position="157"/>
    </location>
</feature>
<evidence type="ECO:0000256" key="1">
    <source>
        <dbReference type="ARBA" id="ARBA00009243"/>
    </source>
</evidence>
<dbReference type="Pfam" id="PF07534">
    <property type="entry name" value="TLD"/>
    <property type="match status" value="1"/>
</dbReference>
<dbReference type="OrthoDB" id="25620at2759"/>
<reference evidence="3 4" key="1">
    <citation type="journal article" date="2020" name="Nature">
        <title>Six reference-quality genomes reveal evolution of bat adaptations.</title>
        <authorList>
            <person name="Jebb D."/>
            <person name="Huang Z."/>
            <person name="Pippel M."/>
            <person name="Hughes G.M."/>
            <person name="Lavrichenko K."/>
            <person name="Devanna P."/>
            <person name="Winkler S."/>
            <person name="Jermiin L.S."/>
            <person name="Skirmuntt E.C."/>
            <person name="Katzourakis A."/>
            <person name="Burkitt-Gray L."/>
            <person name="Ray D.A."/>
            <person name="Sullivan K.A.M."/>
            <person name="Roscito J.G."/>
            <person name="Kirilenko B.M."/>
            <person name="Davalos L.M."/>
            <person name="Corthals A.P."/>
            <person name="Power M.L."/>
            <person name="Jones G."/>
            <person name="Ransome R.D."/>
            <person name="Dechmann D.K.N."/>
            <person name="Locatelli A.G."/>
            <person name="Puechmaille S.J."/>
            <person name="Fedrigo O."/>
            <person name="Jarvis E.D."/>
            <person name="Hiller M."/>
            <person name="Vernes S.C."/>
            <person name="Myers E.W."/>
            <person name="Teeling E.C."/>
        </authorList>
    </citation>
    <scope>NUCLEOTIDE SEQUENCE [LARGE SCALE GENOMIC DNA]</scope>
    <source>
        <strain evidence="3">MMyoMyo1</strain>
        <tissue evidence="3">Flight muscle</tissue>
    </source>
</reference>
<dbReference type="SUPFAM" id="SSF52540">
    <property type="entry name" value="P-loop containing nucleoside triphosphate hydrolases"/>
    <property type="match status" value="1"/>
</dbReference>
<dbReference type="Proteomes" id="UP000527355">
    <property type="component" value="Unassembled WGS sequence"/>
</dbReference>
<accession>A0A7J7ZVR8</accession>
<dbReference type="InterPro" id="IPR006571">
    <property type="entry name" value="TLDc_dom"/>
</dbReference>
<name>A0A7J7ZVR8_MYOMY</name>
<gene>
    <name evidence="3" type="ORF">mMyoMyo1_006625</name>
</gene>
<dbReference type="InterPro" id="IPR027417">
    <property type="entry name" value="P-loop_NTPase"/>
</dbReference>
<dbReference type="PROSITE" id="PS51886">
    <property type="entry name" value="TLDC"/>
    <property type="match status" value="1"/>
</dbReference>
<evidence type="ECO:0000259" key="2">
    <source>
        <dbReference type="PROSITE" id="PS51886"/>
    </source>
</evidence>
<dbReference type="Gene3D" id="3.40.50.300">
    <property type="entry name" value="P-loop containing nucleotide triphosphate hydrolases"/>
    <property type="match status" value="1"/>
</dbReference>
<dbReference type="PANTHER" id="PTHR14241:SF2">
    <property type="entry name" value="INTERFERON-INDUCED PROTEIN 44-LIKE"/>
    <property type="match status" value="1"/>
</dbReference>
<sequence>MAVTTRLTWNEEKTLQKLLGNVSLSLLYKSSVHECSIEDMLNKCNHQGSTITVTYFPNYIVGAFLLGNYPQKGEYCRNQNSSFYFSLKTNKTETTTFFNVKPEIVSEKLEFYSSNDIIFSLIPHKSQVFIHPSLKIPLGIKGLNSTNYLECEVFRVEGIKNNKGYIRRITGVAQFRNKLLSELRAYTPCTDLVSEINILLLGPVGSGKSSFFNSVKSVFRGHVTRQAAVGSDVTSITELYRMYSIQDEKDGKSLPFTLCDTMGLDEKGGVGLCMDDIPHIFKGCVPDRYHFRPQQPITSRHPTFITSPSLKDRIHCVAYVLDINCIDSLSFEMVAKFKQVQKIVLNYGVPQVALLTKVKNYHGVLQEDFLNMNNSMTSQSQIMKIQAMLKIPISNILMVENYAPEWEQDPLKDVLILSALRQMLRAADDYLDDLPPGITDEVAGMSQINMCD</sequence>
<dbReference type="EMBL" id="JABWUV010000002">
    <property type="protein sequence ID" value="KAF6378402.1"/>
    <property type="molecule type" value="Genomic_DNA"/>
</dbReference>
<dbReference type="PANTHER" id="PTHR14241">
    <property type="entry name" value="INTERFERON-INDUCED PROTEIN 44"/>
    <property type="match status" value="1"/>
</dbReference>
<comment type="caution">
    <text evidence="3">The sequence shown here is derived from an EMBL/GenBank/DDBJ whole genome shotgun (WGS) entry which is preliminary data.</text>
</comment>
<proteinExistence type="inferred from homology"/>
<dbReference type="CDD" id="cd00882">
    <property type="entry name" value="Ras_like_GTPase"/>
    <property type="match status" value="1"/>
</dbReference>
<dbReference type="AlphaFoldDB" id="A0A7J7ZVR8"/>
<dbReference type="VEuPathDB" id="HostDB:GeneID_118677099"/>
<keyword evidence="4" id="KW-1185">Reference proteome</keyword>
<protein>
    <submittedName>
        <fullName evidence="3">Interferon induced protein 44 like</fullName>
    </submittedName>
</protein>
<evidence type="ECO:0000313" key="3">
    <source>
        <dbReference type="EMBL" id="KAF6378402.1"/>
    </source>
</evidence>
<comment type="similarity">
    <text evidence="1">Belongs to the IFI44 family.</text>
</comment>
<evidence type="ECO:0000313" key="4">
    <source>
        <dbReference type="Proteomes" id="UP000527355"/>
    </source>
</evidence>